<dbReference type="AlphaFoldDB" id="A0AAU9D8L1"/>
<dbReference type="EMBL" id="AP025318">
    <property type="protein sequence ID" value="BDD12323.1"/>
    <property type="molecule type" value="Genomic_DNA"/>
</dbReference>
<dbReference type="RefSeq" id="WP_338395675.1">
    <property type="nucleotide sequence ID" value="NZ_AP025318.1"/>
</dbReference>
<feature type="domain" description="Putative Se/S carrier protein-like" evidence="1">
    <location>
        <begin position="5"/>
        <end position="61"/>
    </location>
</feature>
<accession>A0AAU9D8L1</accession>
<evidence type="ECO:0000259" key="1">
    <source>
        <dbReference type="Pfam" id="PF11823"/>
    </source>
</evidence>
<gene>
    <name evidence="2" type="ORF">FUAX_47550</name>
</gene>
<sequence>MSSKRYFILFKNIRQVIKAEKYFREKQIACKVMPVPSRISSECGMCLEVNKPANEAQLENLRQVGFECSCVAL</sequence>
<evidence type="ECO:0000313" key="2">
    <source>
        <dbReference type="EMBL" id="BDD12323.1"/>
    </source>
</evidence>
<organism evidence="2 3">
    <name type="scientific">Fulvitalea axinellae</name>
    <dbReference type="NCBI Taxonomy" id="1182444"/>
    <lineage>
        <taxon>Bacteria</taxon>
        <taxon>Pseudomonadati</taxon>
        <taxon>Bacteroidota</taxon>
        <taxon>Cytophagia</taxon>
        <taxon>Cytophagales</taxon>
        <taxon>Persicobacteraceae</taxon>
        <taxon>Fulvitalea</taxon>
    </lineage>
</organism>
<name>A0AAU9D8L1_9BACT</name>
<protein>
    <recommendedName>
        <fullName evidence="1">Putative Se/S carrier protein-like domain-containing protein</fullName>
    </recommendedName>
</protein>
<dbReference type="InterPro" id="IPR021778">
    <property type="entry name" value="Se/S_carrier-like"/>
</dbReference>
<dbReference type="KEGG" id="fax:FUAX_47550"/>
<dbReference type="Proteomes" id="UP001348817">
    <property type="component" value="Plasmid pFA4"/>
</dbReference>
<proteinExistence type="predicted"/>
<dbReference type="Pfam" id="PF11823">
    <property type="entry name" value="Se_S_carrier"/>
    <property type="match status" value="1"/>
</dbReference>
<reference evidence="2 3" key="1">
    <citation type="submission" date="2021-12" db="EMBL/GenBank/DDBJ databases">
        <title>Genome sequencing of bacteria with rrn-lacking chromosome and rrn-plasmid.</title>
        <authorList>
            <person name="Anda M."/>
            <person name="Iwasaki W."/>
        </authorList>
    </citation>
    <scope>NUCLEOTIDE SEQUENCE [LARGE SCALE GENOMIC DNA]</scope>
    <source>
        <strain evidence="2 3">DSM 100852</strain>
        <plasmid evidence="2 3">pFA4</plasmid>
    </source>
</reference>
<geneLocation type="plasmid" evidence="2 3">
    <name>pFA4</name>
</geneLocation>
<keyword evidence="3" id="KW-1185">Reference proteome</keyword>
<evidence type="ECO:0000313" key="3">
    <source>
        <dbReference type="Proteomes" id="UP001348817"/>
    </source>
</evidence>
<keyword evidence="2" id="KW-0614">Plasmid</keyword>